<dbReference type="EMBL" id="JABDJR010000016">
    <property type="protein sequence ID" value="NNF05233.1"/>
    <property type="molecule type" value="Genomic_DNA"/>
</dbReference>
<dbReference type="AlphaFoldDB" id="A0A7Y2EBR4"/>
<feature type="non-terminal residue" evidence="2">
    <location>
        <position position="134"/>
    </location>
</feature>
<keyword evidence="2" id="KW-0808">Transferase</keyword>
<feature type="signal peptide" evidence="1">
    <location>
        <begin position="1"/>
        <end position="21"/>
    </location>
</feature>
<evidence type="ECO:0000256" key="1">
    <source>
        <dbReference type="SAM" id="SignalP"/>
    </source>
</evidence>
<feature type="chain" id="PRO_5030694815" evidence="1">
    <location>
        <begin position="22"/>
        <end position="134"/>
    </location>
</feature>
<evidence type="ECO:0000313" key="2">
    <source>
        <dbReference type="EMBL" id="NNF05233.1"/>
    </source>
</evidence>
<dbReference type="InterPro" id="IPR007788">
    <property type="entry name" value="QCT"/>
</dbReference>
<dbReference type="Proteomes" id="UP000547674">
    <property type="component" value="Unassembled WGS sequence"/>
</dbReference>
<evidence type="ECO:0000313" key="3">
    <source>
        <dbReference type="Proteomes" id="UP000547674"/>
    </source>
</evidence>
<organism evidence="2 3">
    <name type="scientific">Eiseniibacteriota bacterium</name>
    <dbReference type="NCBI Taxonomy" id="2212470"/>
    <lineage>
        <taxon>Bacteria</taxon>
        <taxon>Candidatus Eiseniibacteriota</taxon>
    </lineage>
</organism>
<dbReference type="Pfam" id="PF05096">
    <property type="entry name" value="Glu_cyclase_2"/>
    <property type="match status" value="1"/>
</dbReference>
<accession>A0A7Y2EBR4</accession>
<dbReference type="PROSITE" id="PS51257">
    <property type="entry name" value="PROKAR_LIPOPROTEIN"/>
    <property type="match status" value="1"/>
</dbReference>
<name>A0A7Y2EBR4_UNCEI</name>
<sequence length="134" mass="15009">MKTLRNALFITILAFAPTLLGCGESVDPEDTPKTPSATPVYGYQVVHTYPHQPDAFTQGLVIEDGMLYESTGQYGASTVRRVDLETGEVIDQKRLDSKFFAEGLTFFENQLLQITWRENQGFIYNPQTLDQVGV</sequence>
<comment type="caution">
    <text evidence="2">The sequence shown here is derived from an EMBL/GenBank/DDBJ whole genome shotgun (WGS) entry which is preliminary data.</text>
</comment>
<proteinExistence type="predicted"/>
<dbReference type="PANTHER" id="PTHR31270">
    <property type="entry name" value="GLUTAMINYL-PEPTIDE CYCLOTRANSFERASE"/>
    <property type="match status" value="1"/>
</dbReference>
<keyword evidence="1" id="KW-0732">Signal</keyword>
<protein>
    <submittedName>
        <fullName evidence="2">Glutaminyl-peptide cyclotransferase</fullName>
    </submittedName>
</protein>
<reference evidence="2 3" key="1">
    <citation type="submission" date="2020-03" db="EMBL/GenBank/DDBJ databases">
        <title>Metabolic flexibility allows generalist bacteria to become dominant in a frequently disturbed ecosystem.</title>
        <authorList>
            <person name="Chen Y.-J."/>
            <person name="Leung P.M."/>
            <person name="Bay S.K."/>
            <person name="Hugenholtz P."/>
            <person name="Kessler A.J."/>
            <person name="Shelley G."/>
            <person name="Waite D.W."/>
            <person name="Cook P.L."/>
            <person name="Greening C."/>
        </authorList>
    </citation>
    <scope>NUCLEOTIDE SEQUENCE [LARGE SCALE GENOMIC DNA]</scope>
    <source>
        <strain evidence="2">SS_bin_28</strain>
    </source>
</reference>
<dbReference type="PANTHER" id="PTHR31270:SF1">
    <property type="entry name" value="GLUTAMINYL-PEPTIDE CYCLOTRANSFERASE"/>
    <property type="match status" value="1"/>
</dbReference>
<gene>
    <name evidence="2" type="ORF">HKN21_00600</name>
</gene>
<dbReference type="GO" id="GO:0016603">
    <property type="term" value="F:glutaminyl-peptide cyclotransferase activity"/>
    <property type="evidence" value="ECO:0007669"/>
    <property type="project" value="InterPro"/>
</dbReference>